<protein>
    <submittedName>
        <fullName evidence="6">Uncharacterized protein</fullName>
    </submittedName>
</protein>
<evidence type="ECO:0000256" key="3">
    <source>
        <dbReference type="ARBA" id="ARBA00022989"/>
    </source>
</evidence>
<comment type="subcellular location">
    <subcellularLocation>
        <location evidence="1">Membrane</location>
        <topology evidence="1">Multi-pass membrane protein</topology>
    </subcellularLocation>
</comment>
<gene>
    <name evidence="6" type="ORF">SAMN05216259_101535</name>
</gene>
<evidence type="ECO:0000313" key="6">
    <source>
        <dbReference type="EMBL" id="SDM80243.1"/>
    </source>
</evidence>
<dbReference type="InterPro" id="IPR027469">
    <property type="entry name" value="Cation_efflux_TMD_sf"/>
</dbReference>
<evidence type="ECO:0000256" key="4">
    <source>
        <dbReference type="ARBA" id="ARBA00023136"/>
    </source>
</evidence>
<keyword evidence="2 5" id="KW-0812">Transmembrane</keyword>
<proteinExistence type="predicted"/>
<organism evidence="6 7">
    <name type="scientific">Actinacidiphila guanduensis</name>
    <dbReference type="NCBI Taxonomy" id="310781"/>
    <lineage>
        <taxon>Bacteria</taxon>
        <taxon>Bacillati</taxon>
        <taxon>Actinomycetota</taxon>
        <taxon>Actinomycetes</taxon>
        <taxon>Kitasatosporales</taxon>
        <taxon>Streptomycetaceae</taxon>
        <taxon>Actinacidiphila</taxon>
    </lineage>
</organism>
<sequence>MLTTEGRVTLVDGALAAAALLGLILNAAAGFWWADPAAGYVLVYYAVREAREIFVGDH</sequence>
<accession>A0A1G9W7G1</accession>
<dbReference type="EMBL" id="FNIE01000001">
    <property type="protein sequence ID" value="SDM80243.1"/>
    <property type="molecule type" value="Genomic_DNA"/>
</dbReference>
<dbReference type="GO" id="GO:0016020">
    <property type="term" value="C:membrane"/>
    <property type="evidence" value="ECO:0007669"/>
    <property type="project" value="UniProtKB-SubCell"/>
</dbReference>
<evidence type="ECO:0000256" key="5">
    <source>
        <dbReference type="SAM" id="Phobius"/>
    </source>
</evidence>
<keyword evidence="4 5" id="KW-0472">Membrane</keyword>
<name>A0A1G9W7G1_9ACTN</name>
<dbReference type="RefSeq" id="WP_245771105.1">
    <property type="nucleotide sequence ID" value="NZ_FNIE01000001.1"/>
</dbReference>
<keyword evidence="7" id="KW-1185">Reference proteome</keyword>
<evidence type="ECO:0000256" key="1">
    <source>
        <dbReference type="ARBA" id="ARBA00004141"/>
    </source>
</evidence>
<dbReference type="SUPFAM" id="SSF161111">
    <property type="entry name" value="Cation efflux protein transmembrane domain-like"/>
    <property type="match status" value="1"/>
</dbReference>
<feature type="transmembrane region" description="Helical" evidence="5">
    <location>
        <begin position="12"/>
        <end position="34"/>
    </location>
</feature>
<dbReference type="Proteomes" id="UP000199341">
    <property type="component" value="Unassembled WGS sequence"/>
</dbReference>
<dbReference type="STRING" id="310781.SAMN05216259_101535"/>
<evidence type="ECO:0000256" key="2">
    <source>
        <dbReference type="ARBA" id="ARBA00022692"/>
    </source>
</evidence>
<keyword evidence="3 5" id="KW-1133">Transmembrane helix</keyword>
<dbReference type="AlphaFoldDB" id="A0A1G9W7G1"/>
<evidence type="ECO:0000313" key="7">
    <source>
        <dbReference type="Proteomes" id="UP000199341"/>
    </source>
</evidence>
<reference evidence="6 7" key="1">
    <citation type="submission" date="2016-10" db="EMBL/GenBank/DDBJ databases">
        <authorList>
            <person name="de Groot N.N."/>
        </authorList>
    </citation>
    <scope>NUCLEOTIDE SEQUENCE [LARGE SCALE GENOMIC DNA]</scope>
    <source>
        <strain evidence="6 7">CGMCC 4.2022</strain>
    </source>
</reference>